<proteinExistence type="predicted"/>
<gene>
    <name evidence="2" type="ORF">EFL26_14560</name>
</gene>
<dbReference type="PANTHER" id="PTHR35908">
    <property type="entry name" value="HYPOTHETICAL FUSION PROTEIN"/>
    <property type="match status" value="1"/>
</dbReference>
<protein>
    <submittedName>
        <fullName evidence="2">VOC family protein</fullName>
    </submittedName>
</protein>
<reference evidence="2 3" key="1">
    <citation type="submission" date="2018-11" db="EMBL/GenBank/DDBJ databases">
        <authorList>
            <person name="Li F."/>
        </authorList>
    </citation>
    <scope>NUCLEOTIDE SEQUENCE [LARGE SCALE GENOMIC DNA]</scope>
    <source>
        <strain evidence="2 3">Gsoil 818</strain>
    </source>
</reference>
<feature type="domain" description="Glyoxalase-like" evidence="1">
    <location>
        <begin position="11"/>
        <end position="82"/>
    </location>
</feature>
<organism evidence="2 3">
    <name type="scientific">Nocardioides pocheonensis</name>
    <dbReference type="NCBI Taxonomy" id="661485"/>
    <lineage>
        <taxon>Bacteria</taxon>
        <taxon>Bacillati</taxon>
        <taxon>Actinomycetota</taxon>
        <taxon>Actinomycetes</taxon>
        <taxon>Propionibacteriales</taxon>
        <taxon>Nocardioidaceae</taxon>
        <taxon>Nocardioides</taxon>
    </lineage>
</organism>
<dbReference type="InterPro" id="IPR041581">
    <property type="entry name" value="Glyoxalase_6"/>
</dbReference>
<sequence>MHPPTWLTAFLDLPADEFDAAVAFWQAVTGYSLSAYRGEREEFATLLPAAGDAFLRVQSVESGPAGVHLDLHAPDQVFEVRRSPGGLAYCLVSGTESERPAPTTWEDGNRSQVDQVCIDIPPALWDDECAFWASATGWELVQGGRPEFRRLRRPARQPLNILLQRLDEPDGPVRAHLDLSADDRAAEVRRHERLGAQVDRVHEGWTVMRPPAGPVYCVTGRVPSADPT</sequence>
<name>A0A3N0GPK5_9ACTN</name>
<dbReference type="PANTHER" id="PTHR35908:SF1">
    <property type="entry name" value="CONSERVED PROTEIN"/>
    <property type="match status" value="1"/>
</dbReference>
<evidence type="ECO:0000259" key="1">
    <source>
        <dbReference type="Pfam" id="PF18029"/>
    </source>
</evidence>
<dbReference type="OrthoDB" id="3286168at2"/>
<dbReference type="CDD" id="cd06587">
    <property type="entry name" value="VOC"/>
    <property type="match status" value="1"/>
</dbReference>
<dbReference type="Proteomes" id="UP000279994">
    <property type="component" value="Unassembled WGS sequence"/>
</dbReference>
<dbReference type="Gene3D" id="3.10.180.10">
    <property type="entry name" value="2,3-Dihydroxybiphenyl 1,2-Dioxygenase, domain 1"/>
    <property type="match status" value="2"/>
</dbReference>
<dbReference type="AlphaFoldDB" id="A0A3N0GPK5"/>
<evidence type="ECO:0000313" key="3">
    <source>
        <dbReference type="Proteomes" id="UP000279994"/>
    </source>
</evidence>
<dbReference type="RefSeq" id="WP_123223553.1">
    <property type="nucleotide sequence ID" value="NZ_RJSF01000040.1"/>
</dbReference>
<comment type="caution">
    <text evidence="2">The sequence shown here is derived from an EMBL/GenBank/DDBJ whole genome shotgun (WGS) entry which is preliminary data.</text>
</comment>
<dbReference type="EMBL" id="RJSF01000040">
    <property type="protein sequence ID" value="RNM14146.1"/>
    <property type="molecule type" value="Genomic_DNA"/>
</dbReference>
<feature type="domain" description="Glyoxalase-like" evidence="1">
    <location>
        <begin position="116"/>
        <end position="219"/>
    </location>
</feature>
<dbReference type="Pfam" id="PF18029">
    <property type="entry name" value="Glyoxalase_6"/>
    <property type="match status" value="2"/>
</dbReference>
<dbReference type="InterPro" id="IPR029068">
    <property type="entry name" value="Glyas_Bleomycin-R_OHBP_Dase"/>
</dbReference>
<accession>A0A3N0GPK5</accession>
<keyword evidence="3" id="KW-1185">Reference proteome</keyword>
<evidence type="ECO:0000313" key="2">
    <source>
        <dbReference type="EMBL" id="RNM14146.1"/>
    </source>
</evidence>